<dbReference type="InterPro" id="IPR043128">
    <property type="entry name" value="Rev_trsase/Diguanyl_cyclase"/>
</dbReference>
<evidence type="ECO:0000313" key="6">
    <source>
        <dbReference type="EMBL" id="XAE44861.1"/>
    </source>
</evidence>
<accession>A0A7Y7IV95</accession>
<feature type="transmembrane region" description="Helical" evidence="3">
    <location>
        <begin position="84"/>
        <end position="104"/>
    </location>
</feature>
<dbReference type="RefSeq" id="WP_176639684.1">
    <property type="nucleotide sequence ID" value="NZ_CP152276.1"/>
</dbReference>
<dbReference type="SMART" id="SM00267">
    <property type="entry name" value="GGDEF"/>
    <property type="match status" value="1"/>
</dbReference>
<dbReference type="InterPro" id="IPR029787">
    <property type="entry name" value="Nucleotide_cyclase"/>
</dbReference>
<dbReference type="Proteomes" id="UP001449795">
    <property type="component" value="Chromosome"/>
</dbReference>
<keyword evidence="8" id="KW-1185">Reference proteome</keyword>
<organism evidence="5 7">
    <name type="scientific">Nguyenibacter vanlangensis</name>
    <dbReference type="NCBI Taxonomy" id="1216886"/>
    <lineage>
        <taxon>Bacteria</taxon>
        <taxon>Pseudomonadati</taxon>
        <taxon>Pseudomonadota</taxon>
        <taxon>Alphaproteobacteria</taxon>
        <taxon>Acetobacterales</taxon>
        <taxon>Acetobacteraceae</taxon>
        <taxon>Nguyenibacter</taxon>
    </lineage>
</organism>
<reference evidence="5 7" key="1">
    <citation type="submission" date="2020-06" db="EMBL/GenBank/DDBJ databases">
        <title>Description of novel acetic acid bacteria.</title>
        <authorList>
            <person name="Sombolestani A."/>
        </authorList>
    </citation>
    <scope>NUCLEOTIDE SEQUENCE [LARGE SCALE GENOMIC DNA]</scope>
    <source>
        <strain evidence="5 7">LMG 31431</strain>
    </source>
</reference>
<dbReference type="PROSITE" id="PS50887">
    <property type="entry name" value="GGDEF"/>
    <property type="match status" value="1"/>
</dbReference>
<dbReference type="EMBL" id="JABXXP010000093">
    <property type="protein sequence ID" value="NVN10937.1"/>
    <property type="molecule type" value="Genomic_DNA"/>
</dbReference>
<dbReference type="Proteomes" id="UP000534870">
    <property type="component" value="Unassembled WGS sequence"/>
</dbReference>
<dbReference type="GO" id="GO:0005886">
    <property type="term" value="C:plasma membrane"/>
    <property type="evidence" value="ECO:0007669"/>
    <property type="project" value="TreeGrafter"/>
</dbReference>
<dbReference type="Pfam" id="PF00990">
    <property type="entry name" value="GGDEF"/>
    <property type="match status" value="1"/>
</dbReference>
<sequence>MMRERTIGPLLAAGVVGLAVFAAAMFGVLTRPFGLLAESWPANALLLGLFIAFPTLARPGSWLAAVAAYLLADGLAGDTLLVNVWLTAANMAGVATGYVLYRAMGAERRRMDQASAMLYLFVVCACAAGAAALVGSGLSTMMFNRPAWAGFAVWFSTECNRYVILLTVCLAGQRWLGERRRLSWTPGWRHVRHVGPLLTLALSVGLMVLLGGPGAIAFPVPALLWCALAYPIFPMSLVVVAFNTAITTLQVEGLIVIPHVYSHTLVTTSFRLGLTLMVLGPLTVSTIMERQRQLIAQLHRAVAWDSLTSALARRTYLELSEEALLRPISASFKGVAVMMLDLDLFKQINDGMGHFAGDVVLVEVTRAIAGELRHTDLFGRMGGEEFAITLFDIAPQDARSLAERLRHRVETLEITTDGGAAIFVTISIGMVHASGHGLTGLRPLLAAADAALYLAKAGGRNKVVMFDAESNSEADVCA</sequence>
<name>A0A7Y7IV95_9PROT</name>
<keyword evidence="3" id="KW-0812">Transmembrane</keyword>
<proteinExistence type="predicted"/>
<feature type="domain" description="GGDEF" evidence="4">
    <location>
        <begin position="333"/>
        <end position="468"/>
    </location>
</feature>
<keyword evidence="6" id="KW-0548">Nucleotidyltransferase</keyword>
<keyword evidence="6" id="KW-0808">Transferase</keyword>
<dbReference type="EC" id="2.7.7.65" evidence="1"/>
<dbReference type="Gene3D" id="3.30.70.270">
    <property type="match status" value="1"/>
</dbReference>
<dbReference type="AlphaFoldDB" id="A0A7Y7IV95"/>
<dbReference type="EMBL" id="CP152276">
    <property type="protein sequence ID" value="XAE44861.1"/>
    <property type="molecule type" value="Genomic_DNA"/>
</dbReference>
<feature type="transmembrane region" description="Helical" evidence="3">
    <location>
        <begin position="193"/>
        <end position="216"/>
    </location>
</feature>
<dbReference type="GO" id="GO:0043709">
    <property type="term" value="P:cell adhesion involved in single-species biofilm formation"/>
    <property type="evidence" value="ECO:0007669"/>
    <property type="project" value="TreeGrafter"/>
</dbReference>
<dbReference type="CDD" id="cd01949">
    <property type="entry name" value="GGDEF"/>
    <property type="match status" value="1"/>
</dbReference>
<evidence type="ECO:0000313" key="8">
    <source>
        <dbReference type="Proteomes" id="UP001449795"/>
    </source>
</evidence>
<evidence type="ECO:0000256" key="2">
    <source>
        <dbReference type="ARBA" id="ARBA00034247"/>
    </source>
</evidence>
<protein>
    <recommendedName>
        <fullName evidence="1">diguanylate cyclase</fullName>
        <ecNumber evidence="1">2.7.7.65</ecNumber>
    </recommendedName>
</protein>
<feature type="transmembrane region" description="Helical" evidence="3">
    <location>
        <begin position="116"/>
        <end position="135"/>
    </location>
</feature>
<feature type="transmembrane region" description="Helical" evidence="3">
    <location>
        <begin position="222"/>
        <end position="242"/>
    </location>
</feature>
<reference evidence="6 8" key="2">
    <citation type="submission" date="2024-04" db="EMBL/GenBank/DDBJ databases">
        <title>Complete genome sequence of Nguyenibacter vanlangesis HBCM-1154, a strain capable of nitrogen fixation, IAA production, and phosphorus solubilization isolated from sugarcane soil.</title>
        <authorList>
            <person name="MY HANH P."/>
        </authorList>
    </citation>
    <scope>NUCLEOTIDE SEQUENCE [LARGE SCALE GENOMIC DNA]</scope>
    <source>
        <strain evidence="6 8">HBCM 1154</strain>
    </source>
</reference>
<comment type="catalytic activity">
    <reaction evidence="2">
        <text>2 GTP = 3',3'-c-di-GMP + 2 diphosphate</text>
        <dbReference type="Rhea" id="RHEA:24898"/>
        <dbReference type="ChEBI" id="CHEBI:33019"/>
        <dbReference type="ChEBI" id="CHEBI:37565"/>
        <dbReference type="ChEBI" id="CHEBI:58805"/>
        <dbReference type="EC" id="2.7.7.65"/>
    </reaction>
</comment>
<evidence type="ECO:0000259" key="4">
    <source>
        <dbReference type="PROSITE" id="PS50887"/>
    </source>
</evidence>
<dbReference type="SUPFAM" id="SSF55073">
    <property type="entry name" value="Nucleotide cyclase"/>
    <property type="match status" value="1"/>
</dbReference>
<dbReference type="PANTHER" id="PTHR45138:SF9">
    <property type="entry name" value="DIGUANYLATE CYCLASE DGCM-RELATED"/>
    <property type="match status" value="1"/>
</dbReference>
<feature type="transmembrane region" description="Helical" evidence="3">
    <location>
        <begin position="6"/>
        <end position="30"/>
    </location>
</feature>
<evidence type="ECO:0000313" key="5">
    <source>
        <dbReference type="EMBL" id="NVN10937.1"/>
    </source>
</evidence>
<feature type="transmembrane region" description="Helical" evidence="3">
    <location>
        <begin position="42"/>
        <end position="72"/>
    </location>
</feature>
<evidence type="ECO:0000256" key="1">
    <source>
        <dbReference type="ARBA" id="ARBA00012528"/>
    </source>
</evidence>
<evidence type="ECO:0000256" key="3">
    <source>
        <dbReference type="SAM" id="Phobius"/>
    </source>
</evidence>
<keyword evidence="3" id="KW-0472">Membrane</keyword>
<dbReference type="InterPro" id="IPR000160">
    <property type="entry name" value="GGDEF_dom"/>
</dbReference>
<dbReference type="PANTHER" id="PTHR45138">
    <property type="entry name" value="REGULATORY COMPONENTS OF SENSORY TRANSDUCTION SYSTEM"/>
    <property type="match status" value="1"/>
</dbReference>
<dbReference type="NCBIfam" id="TIGR00254">
    <property type="entry name" value="GGDEF"/>
    <property type="match status" value="1"/>
</dbReference>
<keyword evidence="3" id="KW-1133">Transmembrane helix</keyword>
<gene>
    <name evidence="6" type="ORF">AAC691_10790</name>
    <name evidence="5" type="ORF">HUK84_07225</name>
</gene>
<dbReference type="InterPro" id="IPR050469">
    <property type="entry name" value="Diguanylate_Cyclase"/>
</dbReference>
<evidence type="ECO:0000313" key="7">
    <source>
        <dbReference type="Proteomes" id="UP000534870"/>
    </source>
</evidence>
<dbReference type="GO" id="GO:0052621">
    <property type="term" value="F:diguanylate cyclase activity"/>
    <property type="evidence" value="ECO:0007669"/>
    <property type="project" value="UniProtKB-EC"/>
</dbReference>
<dbReference type="GO" id="GO:1902201">
    <property type="term" value="P:negative regulation of bacterial-type flagellum-dependent cell motility"/>
    <property type="evidence" value="ECO:0007669"/>
    <property type="project" value="TreeGrafter"/>
</dbReference>